<protein>
    <recommendedName>
        <fullName evidence="5">PNPLA domain-containing protein</fullName>
    </recommendedName>
</protein>
<reference evidence="6 7" key="1">
    <citation type="submission" date="2017-04" db="EMBL/GenBank/DDBJ databases">
        <title>Compelte genome sequence of WV33.</title>
        <authorList>
            <person name="Lee P.C."/>
        </authorList>
    </citation>
    <scope>NUCLEOTIDE SEQUENCE [LARGE SCALE GENOMIC DNA]</scope>
    <source>
        <strain evidence="6 7">WV33</strain>
    </source>
</reference>
<proteinExistence type="predicted"/>
<feature type="domain" description="PNPLA" evidence="5">
    <location>
        <begin position="7"/>
        <end position="165"/>
    </location>
</feature>
<dbReference type="Proteomes" id="UP000244527">
    <property type="component" value="Chromosome"/>
</dbReference>
<keyword evidence="1 4" id="KW-0378">Hydrolase</keyword>
<dbReference type="InterPro" id="IPR002641">
    <property type="entry name" value="PNPLA_dom"/>
</dbReference>
<accession>A0A2S1LF37</accession>
<dbReference type="GO" id="GO:0016787">
    <property type="term" value="F:hydrolase activity"/>
    <property type="evidence" value="ECO:0007669"/>
    <property type="project" value="UniProtKB-UniRule"/>
</dbReference>
<evidence type="ECO:0000256" key="1">
    <source>
        <dbReference type="ARBA" id="ARBA00022801"/>
    </source>
</evidence>
<feature type="short sequence motif" description="GXSXG" evidence="4">
    <location>
        <begin position="38"/>
        <end position="42"/>
    </location>
</feature>
<evidence type="ECO:0000259" key="5">
    <source>
        <dbReference type="PROSITE" id="PS51635"/>
    </source>
</evidence>
<feature type="short sequence motif" description="DGA/G" evidence="4">
    <location>
        <begin position="152"/>
        <end position="154"/>
    </location>
</feature>
<evidence type="ECO:0000256" key="3">
    <source>
        <dbReference type="ARBA" id="ARBA00023098"/>
    </source>
</evidence>
<name>A0A2S1LF37_9FLAO</name>
<dbReference type="AlphaFoldDB" id="A0A2S1LF37"/>
<dbReference type="CDD" id="cd07205">
    <property type="entry name" value="Pat_PNPLA6_PNPLA7_NTE1_like"/>
    <property type="match status" value="1"/>
</dbReference>
<dbReference type="InterPro" id="IPR016035">
    <property type="entry name" value="Acyl_Trfase/lysoPLipase"/>
</dbReference>
<keyword evidence="3 4" id="KW-0443">Lipid metabolism</keyword>
<dbReference type="KEGG" id="ffa:FFWV33_12450"/>
<dbReference type="OrthoDB" id="9770965at2"/>
<dbReference type="PROSITE" id="PS51635">
    <property type="entry name" value="PNPLA"/>
    <property type="match status" value="1"/>
</dbReference>
<feature type="active site" description="Nucleophile" evidence="4">
    <location>
        <position position="40"/>
    </location>
</feature>
<dbReference type="PANTHER" id="PTHR14226:SF78">
    <property type="entry name" value="SLR0060 PROTEIN"/>
    <property type="match status" value="1"/>
</dbReference>
<organism evidence="6 7">
    <name type="scientific">Flavobacterium faecale</name>
    <dbReference type="NCBI Taxonomy" id="1355330"/>
    <lineage>
        <taxon>Bacteria</taxon>
        <taxon>Pseudomonadati</taxon>
        <taxon>Bacteroidota</taxon>
        <taxon>Flavobacteriia</taxon>
        <taxon>Flavobacteriales</taxon>
        <taxon>Flavobacteriaceae</taxon>
        <taxon>Flavobacterium</taxon>
    </lineage>
</organism>
<feature type="active site" description="Proton acceptor" evidence="4">
    <location>
        <position position="152"/>
    </location>
</feature>
<dbReference type="EMBL" id="CP020918">
    <property type="protein sequence ID" value="AWG22271.1"/>
    <property type="molecule type" value="Genomic_DNA"/>
</dbReference>
<evidence type="ECO:0000313" key="6">
    <source>
        <dbReference type="EMBL" id="AWG22271.1"/>
    </source>
</evidence>
<dbReference type="GO" id="GO:0016042">
    <property type="term" value="P:lipid catabolic process"/>
    <property type="evidence" value="ECO:0007669"/>
    <property type="project" value="UniProtKB-UniRule"/>
</dbReference>
<evidence type="ECO:0000256" key="2">
    <source>
        <dbReference type="ARBA" id="ARBA00022963"/>
    </source>
</evidence>
<dbReference type="RefSeq" id="WP_108741199.1">
    <property type="nucleotide sequence ID" value="NZ_CP020918.1"/>
</dbReference>
<keyword evidence="7" id="KW-1185">Reference proteome</keyword>
<dbReference type="PANTHER" id="PTHR14226">
    <property type="entry name" value="NEUROPATHY TARGET ESTERASE/SWISS CHEESE D.MELANOGASTER"/>
    <property type="match status" value="1"/>
</dbReference>
<gene>
    <name evidence="6" type="ORF">FFWV33_12450</name>
</gene>
<evidence type="ECO:0000313" key="7">
    <source>
        <dbReference type="Proteomes" id="UP000244527"/>
    </source>
</evidence>
<dbReference type="Pfam" id="PF01734">
    <property type="entry name" value="Patatin"/>
    <property type="match status" value="1"/>
</dbReference>
<dbReference type="InterPro" id="IPR050301">
    <property type="entry name" value="NTE"/>
</dbReference>
<evidence type="ECO:0000256" key="4">
    <source>
        <dbReference type="PROSITE-ProRule" id="PRU01161"/>
    </source>
</evidence>
<dbReference type="SUPFAM" id="SSF52151">
    <property type="entry name" value="FabD/lysophospholipase-like"/>
    <property type="match status" value="1"/>
</dbReference>
<keyword evidence="2 4" id="KW-0442">Lipid degradation</keyword>
<feature type="short sequence motif" description="GXGXXG" evidence="4">
    <location>
        <begin position="11"/>
        <end position="16"/>
    </location>
</feature>
<dbReference type="Gene3D" id="3.40.1090.10">
    <property type="entry name" value="Cytosolic phospholipase A2 catalytic domain"/>
    <property type="match status" value="2"/>
</dbReference>
<sequence>MKYKIGIVLSGGGIRGIAHLGVLKALEEFGIKPSVISGTSAGAIAGAFYAHGYAIDEIVSIIKNGHFFNVSRTIRKKQGIFSMKGFEKIYHDYFPSNSFSDLKIPLYIAATDILAGEITYFSEGDLSQSIMASSCIPMIFEAVHYQGRSYIDGGVLDNFPIDPLLNNCEKIIGISVNSVQKDIQELHLNTIVDRTVHLLLRNTLQDKIQHCDLFIEPPNMSQFHMFGLRKIDAIFDYGYQYGLSLEKEIKQLIAE</sequence>